<keyword evidence="3" id="KW-1185">Reference proteome</keyword>
<feature type="domain" description="DUF6443" evidence="1">
    <location>
        <begin position="30"/>
        <end position="158"/>
    </location>
</feature>
<dbReference type="PANTHER" id="PTHR32305">
    <property type="match status" value="1"/>
</dbReference>
<dbReference type="Gene3D" id="2.180.10.10">
    <property type="entry name" value="RHS repeat-associated core"/>
    <property type="match status" value="1"/>
</dbReference>
<dbReference type="KEGG" id="falb:HYN59_15225"/>
<proteinExistence type="predicted"/>
<dbReference type="EMBL" id="CP029186">
    <property type="protein sequence ID" value="AWH86376.1"/>
    <property type="molecule type" value="Genomic_DNA"/>
</dbReference>
<evidence type="ECO:0000259" key="1">
    <source>
        <dbReference type="Pfam" id="PF20041"/>
    </source>
</evidence>
<name>A0A2S1R1B8_9FLAO</name>
<dbReference type="NCBIfam" id="TIGR03696">
    <property type="entry name" value="Rhs_assc_core"/>
    <property type="match status" value="1"/>
</dbReference>
<reference evidence="2 3" key="1">
    <citation type="submission" date="2018-04" db="EMBL/GenBank/DDBJ databases">
        <title>Genome sequencing of Flavobacterium sp. HYN0059.</title>
        <authorList>
            <person name="Yi H."/>
            <person name="Baek C."/>
        </authorList>
    </citation>
    <scope>NUCLEOTIDE SEQUENCE [LARGE SCALE GENOMIC DNA]</scope>
    <source>
        <strain evidence="2 3">HYN0059</strain>
    </source>
</reference>
<organism evidence="2 3">
    <name type="scientific">Flavobacterium album</name>
    <dbReference type="NCBI Taxonomy" id="2175091"/>
    <lineage>
        <taxon>Bacteria</taxon>
        <taxon>Pseudomonadati</taxon>
        <taxon>Bacteroidota</taxon>
        <taxon>Flavobacteriia</taxon>
        <taxon>Flavobacteriales</taxon>
        <taxon>Flavobacteriaceae</taxon>
        <taxon>Flavobacterium</taxon>
    </lineage>
</organism>
<dbReference type="InterPro" id="IPR022385">
    <property type="entry name" value="Rhs_assc_core"/>
</dbReference>
<dbReference type="InterPro" id="IPR045619">
    <property type="entry name" value="DUF6443"/>
</dbReference>
<dbReference type="Pfam" id="PF20041">
    <property type="entry name" value="DUF6443"/>
    <property type="match status" value="1"/>
</dbReference>
<dbReference type="RefSeq" id="WP_108779099.1">
    <property type="nucleotide sequence ID" value="NZ_CP029186.1"/>
</dbReference>
<sequence length="1207" mass="133566">MKKLLYILLIFPLTILGQTTSQNYVKTSVYREETQTSDPTKAKTAVTYYDGLGRPIQKVVGKASATEKDIVTHMEYDDFGRLAKTYLPYPAATNDLSFGSGSYNATLQYYSTATGIEHTGNPYSQQFLEPSPLNRMLKQAGPGDAWKGNISDNNDHTVKFAYLFNRDNDNVRKLRAVASWNSVTEIYDITFTNDGMYTANQLYKTISQNENKTGDIYISGSTSLLKLNTVEEFKNRQGQLILKKTFNKMPNGTGEALYTNYIYDQFGNLTYVLPPKIPMMTIPPQSDLDLYCYQYKYDSRNRLAEKKLPGRQWEYIVYDSQDRVVATGPALSPFGSPGTTPEQGWLITRYDSFGRVAYTGWKSEGTTTFTSGMRKTMQDVAVAIAEKTTSAVSIDNIQVYYTDTFASGTKLLTVNYYDNYVFPGAPSAPSGSIEGQSLLTNCKGLPTGSWVRALTTSTETLGQLSYTFYDAKGRPIRSYDASYLGGYTTTDSKLDFDGSLLYNITKHKRIAADNELTVREDFEYSAQDRLISHSHKINSLDTEPLAAFTYNELGQVTQKSVGTTGGSSGIPIQNMKYKYNIRGWLTDINNVDALTSSPGGITTLFAFRIGYNTITDPVGDVVPLYNGNIAETYWRSSSDNVQRKYSYEYDELNRLTDAYYQKPQETIQLNNSYNESVTYDKNSNILTLKRNGGLDDPNTVIAIDDLAYGYIGNQLMRVTDATNSPQGFKEYVTTSYRYSYDVYGNMKVDKNKGITDITYNHLNLPVEIVFSGSNKKINYLYNAAGVKLKKTVTDGNTNVAVVDYLGGFQYKGGALQFFPTSEGYVDNTVTGGTNNFNYVYQYKDHLGNVRMNFAYKQAFGLVIKEESHYYPFGLKHMNYNMDEWEYQNEGGDIVLGPPPVTPTGKLPNNYKYNGKELQDELGLNMYDYGARNYDSALGRWMNVDPKAEVSRGWSPYVYAYDNPMRFIDPDGMMAIDGDDWFKNNFTGEATYIPGATEDTKVEGYTYMCAECEKYEISPIIRPQGPLSEGNVLYQADGSKLPLMDGLTIPTPAPSQSGNGNGGLSFGLSMGGAMGGGIGFELGLVKDFATDNWAAYFSFKSHVGLGGGVGVNASVITPTGKDDFLISDFAGTSMEFSGGINTPLGGGGYSYGGTSPKPGNGILDRISKIGQGPRGYTTGSISPELSGPSAKVSVGALTTKTESYIWDF</sequence>
<dbReference type="PANTHER" id="PTHR32305:SF15">
    <property type="entry name" value="PROTEIN RHSA-RELATED"/>
    <property type="match status" value="1"/>
</dbReference>
<gene>
    <name evidence="2" type="ORF">HYN59_15225</name>
</gene>
<dbReference type="Proteomes" id="UP000244929">
    <property type="component" value="Chromosome"/>
</dbReference>
<dbReference type="InterPro" id="IPR050708">
    <property type="entry name" value="T6SS_VgrG/RHS"/>
</dbReference>
<accession>A0A2S1R1B8</accession>
<protein>
    <submittedName>
        <fullName evidence="2">Type IV secretion protein Rhs</fullName>
    </submittedName>
</protein>
<dbReference type="OrthoDB" id="2972467at2"/>
<evidence type="ECO:0000313" key="2">
    <source>
        <dbReference type="EMBL" id="AWH86376.1"/>
    </source>
</evidence>
<evidence type="ECO:0000313" key="3">
    <source>
        <dbReference type="Proteomes" id="UP000244929"/>
    </source>
</evidence>
<dbReference type="AlphaFoldDB" id="A0A2S1R1B8"/>